<keyword evidence="5 11" id="KW-0547">Nucleotide-binding</keyword>
<dbReference type="Gene3D" id="1.20.58.910">
    <property type="match status" value="1"/>
</dbReference>
<dbReference type="Pfam" id="PF12008">
    <property type="entry name" value="EcoR124_C"/>
    <property type="match status" value="1"/>
</dbReference>
<keyword evidence="10 11" id="KW-0238">DNA-binding</keyword>
<comment type="caution">
    <text evidence="13">The sequence shown here is derived from an EMBL/GenBank/DDBJ whole genome shotgun (WGS) entry which is preliminary data.</text>
</comment>
<evidence type="ECO:0000256" key="11">
    <source>
        <dbReference type="RuleBase" id="RU364115"/>
    </source>
</evidence>
<evidence type="ECO:0000256" key="5">
    <source>
        <dbReference type="ARBA" id="ARBA00022741"/>
    </source>
</evidence>
<evidence type="ECO:0000256" key="3">
    <source>
        <dbReference type="ARBA" id="ARBA00011296"/>
    </source>
</evidence>
<dbReference type="OrthoDB" id="9758243at2"/>
<evidence type="ECO:0000256" key="8">
    <source>
        <dbReference type="ARBA" id="ARBA00022801"/>
    </source>
</evidence>
<dbReference type="InterPro" id="IPR040980">
    <property type="entry name" value="SWI2_SNF2"/>
</dbReference>
<keyword evidence="4" id="KW-0540">Nuclease</keyword>
<dbReference type="GO" id="GO:0003677">
    <property type="term" value="F:DNA binding"/>
    <property type="evidence" value="ECO:0007669"/>
    <property type="project" value="UniProtKB-KW"/>
</dbReference>
<dbReference type="Pfam" id="PF22679">
    <property type="entry name" value="T1R_D3-like"/>
    <property type="match status" value="1"/>
</dbReference>
<evidence type="ECO:0000256" key="1">
    <source>
        <dbReference type="ARBA" id="ARBA00000851"/>
    </source>
</evidence>
<evidence type="ECO:0000256" key="9">
    <source>
        <dbReference type="ARBA" id="ARBA00022840"/>
    </source>
</evidence>
<dbReference type="InterPro" id="IPR055180">
    <property type="entry name" value="HsdR_RecA-like_helicase_dom_2"/>
</dbReference>
<evidence type="ECO:0000256" key="10">
    <source>
        <dbReference type="ARBA" id="ARBA00023125"/>
    </source>
</evidence>
<evidence type="ECO:0000313" key="13">
    <source>
        <dbReference type="EMBL" id="RKI93755.1"/>
    </source>
</evidence>
<keyword evidence="7 13" id="KW-0255">Endonuclease</keyword>
<dbReference type="Pfam" id="PF18766">
    <property type="entry name" value="SWI2_SNF2"/>
    <property type="match status" value="1"/>
</dbReference>
<keyword evidence="9 11" id="KW-0067">ATP-binding</keyword>
<evidence type="ECO:0000256" key="2">
    <source>
        <dbReference type="ARBA" id="ARBA00008598"/>
    </source>
</evidence>
<dbReference type="InterPro" id="IPR007409">
    <property type="entry name" value="Restrct_endonuc_type1_HsdR_N"/>
</dbReference>
<dbReference type="InterPro" id="IPR022625">
    <property type="entry name" value="TypeI_RM_Rsu_C"/>
</dbReference>
<dbReference type="PROSITE" id="PS51192">
    <property type="entry name" value="HELICASE_ATP_BIND_1"/>
    <property type="match status" value="1"/>
</dbReference>
<sequence length="924" mass="108704">MGYQSEAQLEEQLIKKLGTLGYEFVKIKDYDELVANFRKELNLFNKDALENRDMSDTEFNRVMVKLTGKTVYQCAKILRDKIVLDRDDGSRIYLEFISKYPENNHYQVTNQVTVVGKYKNRYDVTILCNGLPIVQIELKRAGIDIKEAINQIDRYRIHSYKGLFHFVQIFVVSNAVETRYFANTDSLKILKSLTFYWTNEINERINNLNDFSAVFFNQSRLSRMLNKYMVISDTDQFLMVMRPYQIYATEALVRKALDTNSGGFIFHTTGSGKTLTSWKCAQLLSQEDRIKKIFFLVDRNDLDTKTIDDFNSYEADCVDMTERTDKLVEQVQDRNKKLIITTIQKMTNAIKKPKYQAIMEQYSDEKVIFIFDECHRSQFGKMHSKIKKFFKRGQYFGFTGTPRFKENKSQDSRTTADVFGDCLHQYLIKEAIFDKNVLGFNVEYISTYKGQYDETDETMVEDIDRKEVLESDDRVALVANHIISHHIGKTRIKGNKYTAIFAVSSIPMLVRYYNEFKKIKHIFKIAAVFSYGANDELDRADKHSKDHLESIIDDYNKMFDTNFSMDTYDGYNRDISKRMQIKKIPEIDILIVVNMYLTGFDSRPLNTLYVDKNLEWHTLLQAFSRTNRVEKETKQFGNIVCYRNLKKKTDDALRLFSGGGDISEILLKDYDYYLDKIKQLIAELFKVVSHPEEVDNLQSEEDQAKFVIAFRELSKMLLVLETFVDFSWDHLDDVLTQQEYENFKSRYFTIHDDIKNKRDAEKVSILDDIDFSIEIIQTDKINVAYIMNLLKNMDRKDKKQREKDIKHIYDELDRTDNPELKKKVELIKRFIGDVLVGLPEDASVEEAYVDFEDKERNEEIEAFAKEKDVDADKIKQIISEYEFSHTLTKDMIKEQIPMALPFRERRALIQAIIDFITQNCDKYQ</sequence>
<dbReference type="Proteomes" id="UP000280696">
    <property type="component" value="Unassembled WGS sequence"/>
</dbReference>
<comment type="catalytic activity">
    <reaction evidence="1 11">
        <text>Endonucleolytic cleavage of DNA to give random double-stranded fragments with terminal 5'-phosphates, ATP is simultaneously hydrolyzed.</text>
        <dbReference type="EC" id="3.1.21.3"/>
    </reaction>
</comment>
<keyword evidence="14" id="KW-1185">Reference proteome</keyword>
<comment type="similarity">
    <text evidence="2 11">Belongs to the HsdR family.</text>
</comment>
<dbReference type="AlphaFoldDB" id="A0A3A9B4Q4"/>
<dbReference type="SMART" id="SM00487">
    <property type="entry name" value="DEXDc"/>
    <property type="match status" value="1"/>
</dbReference>
<evidence type="ECO:0000256" key="7">
    <source>
        <dbReference type="ARBA" id="ARBA00022759"/>
    </source>
</evidence>
<dbReference type="Gene3D" id="3.40.50.300">
    <property type="entry name" value="P-loop containing nucleotide triphosphate hydrolases"/>
    <property type="match status" value="2"/>
</dbReference>
<dbReference type="NCBIfam" id="TIGR00348">
    <property type="entry name" value="hsdR"/>
    <property type="match status" value="1"/>
</dbReference>
<comment type="function">
    <text evidence="11">Subunit R is required for both nuclease and ATPase activities, but not for modification.</text>
</comment>
<dbReference type="InterPro" id="IPR051268">
    <property type="entry name" value="Type-I_R_enzyme_R_subunit"/>
</dbReference>
<dbReference type="Gene3D" id="3.90.1570.50">
    <property type="match status" value="1"/>
</dbReference>
<reference evidence="13 14" key="1">
    <citation type="submission" date="2018-09" db="EMBL/GenBank/DDBJ databases">
        <title>Murine metabolic-syndrome-specific gut microbial biobank.</title>
        <authorList>
            <person name="Liu C."/>
        </authorList>
    </citation>
    <scope>NUCLEOTIDE SEQUENCE [LARGE SCALE GENOMIC DNA]</scope>
    <source>
        <strain evidence="13 14">0.1xD8-82</strain>
    </source>
</reference>
<dbReference type="GO" id="GO:0005524">
    <property type="term" value="F:ATP binding"/>
    <property type="evidence" value="ECO:0007669"/>
    <property type="project" value="UniProtKB-KW"/>
</dbReference>
<dbReference type="CDD" id="cd22332">
    <property type="entry name" value="HsdR_N"/>
    <property type="match status" value="1"/>
</dbReference>
<comment type="subunit">
    <text evidence="3 11">The type I restriction/modification system is composed of three polypeptides R, M and S.</text>
</comment>
<dbReference type="InterPro" id="IPR027417">
    <property type="entry name" value="P-loop_NTPase"/>
</dbReference>
<dbReference type="EMBL" id="RAYQ01000002">
    <property type="protein sequence ID" value="RKI93755.1"/>
    <property type="molecule type" value="Genomic_DNA"/>
</dbReference>
<evidence type="ECO:0000256" key="6">
    <source>
        <dbReference type="ARBA" id="ARBA00022747"/>
    </source>
</evidence>
<proteinExistence type="inferred from homology"/>
<dbReference type="PANTHER" id="PTHR30195">
    <property type="entry name" value="TYPE I SITE-SPECIFIC DEOXYRIBONUCLEASE PROTEIN SUBUNIT M AND R"/>
    <property type="match status" value="1"/>
</dbReference>
<gene>
    <name evidence="13" type="ORF">D7V94_03565</name>
</gene>
<dbReference type="GO" id="GO:0009035">
    <property type="term" value="F:type I site-specific deoxyribonuclease activity"/>
    <property type="evidence" value="ECO:0007669"/>
    <property type="project" value="UniProtKB-EC"/>
</dbReference>
<evidence type="ECO:0000259" key="12">
    <source>
        <dbReference type="PROSITE" id="PS51192"/>
    </source>
</evidence>
<protein>
    <recommendedName>
        <fullName evidence="11">Type I restriction enzyme endonuclease subunit</fullName>
        <shortName evidence="11">R protein</shortName>
        <ecNumber evidence="11">3.1.21.3</ecNumber>
    </recommendedName>
    <alternativeName>
        <fullName evidence="11">Type-1 restriction enzyme R protein</fullName>
    </alternativeName>
</protein>
<dbReference type="InterPro" id="IPR004473">
    <property type="entry name" value="Restrct_endonuc_typeI_HsdR"/>
</dbReference>
<evidence type="ECO:0000313" key="14">
    <source>
        <dbReference type="Proteomes" id="UP000280696"/>
    </source>
</evidence>
<name>A0A3A9B4Q4_9FIRM</name>
<dbReference type="CDD" id="cd18800">
    <property type="entry name" value="SF2_C_EcoR124I-like"/>
    <property type="match status" value="1"/>
</dbReference>
<evidence type="ECO:0000256" key="4">
    <source>
        <dbReference type="ARBA" id="ARBA00022722"/>
    </source>
</evidence>
<keyword evidence="6 11" id="KW-0680">Restriction system</keyword>
<accession>A0A3A9B4Q4</accession>
<dbReference type="Pfam" id="PF04313">
    <property type="entry name" value="HSDR_N"/>
    <property type="match status" value="1"/>
</dbReference>
<dbReference type="GO" id="GO:0009307">
    <property type="term" value="P:DNA restriction-modification system"/>
    <property type="evidence" value="ECO:0007669"/>
    <property type="project" value="UniProtKB-KW"/>
</dbReference>
<feature type="domain" description="Helicase ATP-binding" evidence="12">
    <location>
        <begin position="254"/>
        <end position="402"/>
    </location>
</feature>
<dbReference type="InterPro" id="IPR014001">
    <property type="entry name" value="Helicase_ATP-bd"/>
</dbReference>
<dbReference type="RefSeq" id="WP_120466795.1">
    <property type="nucleotide sequence ID" value="NZ_RAYQ01000002.1"/>
</dbReference>
<dbReference type="EC" id="3.1.21.3" evidence="11"/>
<dbReference type="PANTHER" id="PTHR30195:SF16">
    <property type="entry name" value="TYPE I RESTRICTION ENZYME ENDONUCLEASE SUBUNIT"/>
    <property type="match status" value="1"/>
</dbReference>
<organism evidence="13 14">
    <name type="scientific">Parablautia intestinalis</name>
    <dbReference type="NCBI Taxonomy" id="2320100"/>
    <lineage>
        <taxon>Bacteria</taxon>
        <taxon>Bacillati</taxon>
        <taxon>Bacillota</taxon>
        <taxon>Clostridia</taxon>
        <taxon>Lachnospirales</taxon>
        <taxon>Lachnospiraceae</taxon>
        <taxon>Parablautia</taxon>
    </lineage>
</organism>
<dbReference type="SUPFAM" id="SSF52540">
    <property type="entry name" value="P-loop containing nucleoside triphosphate hydrolases"/>
    <property type="match status" value="1"/>
</dbReference>
<keyword evidence="8 11" id="KW-0378">Hydrolase</keyword>